<organism evidence="2 3">
    <name type="scientific">Lagenidium giganteum</name>
    <dbReference type="NCBI Taxonomy" id="4803"/>
    <lineage>
        <taxon>Eukaryota</taxon>
        <taxon>Sar</taxon>
        <taxon>Stramenopiles</taxon>
        <taxon>Oomycota</taxon>
        <taxon>Peronosporomycetes</taxon>
        <taxon>Pythiales</taxon>
        <taxon>Pythiaceae</taxon>
    </lineage>
</organism>
<accession>A0AAV2YW41</accession>
<comment type="caution">
    <text evidence="2">The sequence shown here is derived from an EMBL/GenBank/DDBJ whole genome shotgun (WGS) entry which is preliminary data.</text>
</comment>
<evidence type="ECO:0000313" key="3">
    <source>
        <dbReference type="Proteomes" id="UP001146120"/>
    </source>
</evidence>
<proteinExistence type="predicted"/>
<dbReference type="InterPro" id="IPR029063">
    <property type="entry name" value="SAM-dependent_MTases_sf"/>
</dbReference>
<dbReference type="GO" id="GO:0006601">
    <property type="term" value="P:creatine biosynthetic process"/>
    <property type="evidence" value="ECO:0007669"/>
    <property type="project" value="TreeGrafter"/>
</dbReference>
<feature type="compositionally biased region" description="Acidic residues" evidence="1">
    <location>
        <begin position="265"/>
        <end position="274"/>
    </location>
</feature>
<protein>
    <submittedName>
        <fullName evidence="2">Uncharacterized protein</fullName>
    </submittedName>
</protein>
<dbReference type="PANTHER" id="PTHR32379:SF1">
    <property type="entry name" value="GUANIDINOACETATE N-METHYLTRANSFERASE"/>
    <property type="match status" value="1"/>
</dbReference>
<keyword evidence="3" id="KW-1185">Reference proteome</keyword>
<dbReference type="InterPro" id="IPR051038">
    <property type="entry name" value="RMT2/GAMT_Mtase"/>
</dbReference>
<dbReference type="Gene3D" id="3.40.50.150">
    <property type="entry name" value="Vaccinia Virus protein VP39"/>
    <property type="match status" value="1"/>
</dbReference>
<evidence type="ECO:0000256" key="1">
    <source>
        <dbReference type="SAM" id="MobiDB-lite"/>
    </source>
</evidence>
<dbReference type="GO" id="GO:0030731">
    <property type="term" value="F:guanidinoacetate N-methyltransferase activity"/>
    <property type="evidence" value="ECO:0007669"/>
    <property type="project" value="TreeGrafter"/>
</dbReference>
<feature type="region of interest" description="Disordered" evidence="1">
    <location>
        <begin position="264"/>
        <end position="298"/>
    </location>
</feature>
<gene>
    <name evidence="2" type="ORF">N0F65_009946</name>
</gene>
<dbReference type="EMBL" id="DAKRPA010000134">
    <property type="protein sequence ID" value="DAZ97463.1"/>
    <property type="molecule type" value="Genomic_DNA"/>
</dbReference>
<reference evidence="2" key="1">
    <citation type="submission" date="2022-11" db="EMBL/GenBank/DDBJ databases">
        <authorList>
            <person name="Morgan W.R."/>
            <person name="Tartar A."/>
        </authorList>
    </citation>
    <scope>NUCLEOTIDE SEQUENCE</scope>
    <source>
        <strain evidence="2">ARSEF 373</strain>
    </source>
</reference>
<reference evidence="2" key="2">
    <citation type="journal article" date="2023" name="Microbiol Resour">
        <title>Decontamination and Annotation of the Draft Genome Sequence of the Oomycete Lagenidium giganteum ARSEF 373.</title>
        <authorList>
            <person name="Morgan W.R."/>
            <person name="Tartar A."/>
        </authorList>
    </citation>
    <scope>NUCLEOTIDE SEQUENCE</scope>
    <source>
        <strain evidence="2">ARSEF 373</strain>
    </source>
</reference>
<dbReference type="GO" id="GO:0005634">
    <property type="term" value="C:nucleus"/>
    <property type="evidence" value="ECO:0007669"/>
    <property type="project" value="TreeGrafter"/>
</dbReference>
<dbReference type="Proteomes" id="UP001146120">
    <property type="component" value="Unassembled WGS sequence"/>
</dbReference>
<dbReference type="CDD" id="cd02440">
    <property type="entry name" value="AdoMet_MTases"/>
    <property type="match status" value="1"/>
</dbReference>
<dbReference type="PANTHER" id="PTHR32379">
    <property type="entry name" value="GUANIDINOACETATE N-METHYLTRANSFERASE"/>
    <property type="match status" value="1"/>
</dbReference>
<evidence type="ECO:0000313" key="2">
    <source>
        <dbReference type="EMBL" id="DAZ97463.1"/>
    </source>
</evidence>
<dbReference type="SUPFAM" id="SSF53335">
    <property type="entry name" value="S-adenosyl-L-methionine-dependent methyltransferases"/>
    <property type="match status" value="1"/>
</dbReference>
<sequence>MRSTTKNALGEDEYGRAILWSSAGQQVMMEWEKNYMEQCVDALCIQPHERVLEIGFGLAYSASRIQSYRPAVHAIIECDPMVLQKAHAFAATCPSVQIVEGLWQDVLHDLGIFDCVFFDDFPLPEIATQRSKDDNTQQRSRWHDFLDQALLHVAPGGRITGYLARDVGLERAGCVVTIKRVTVDVPSNCTYFPYGEALVPIIRVQDVHSASDSAVADQPLAWTLPAHSSTHRTNAVVRAMEAGAAATAKASLTSRLLTVRQRLDAEEEGPGADDDTVKEGVDGGEVDEPTVRSQQYCDQQSRAEYLKALRTRAAAKRAASRA</sequence>
<dbReference type="GO" id="GO:0005737">
    <property type="term" value="C:cytoplasm"/>
    <property type="evidence" value="ECO:0007669"/>
    <property type="project" value="TreeGrafter"/>
</dbReference>
<name>A0AAV2YW41_9STRA</name>
<dbReference type="AlphaFoldDB" id="A0AAV2YW41"/>